<feature type="binding site" evidence="8">
    <location>
        <position position="125"/>
    </location>
    <ligand>
        <name>isopentenyl diphosphate</name>
        <dbReference type="ChEBI" id="CHEBI:128769"/>
    </ligand>
</feature>
<keyword evidence="8" id="KW-0414">Isoprene biosynthesis</keyword>
<dbReference type="Gene3D" id="3.40.1010.20">
    <property type="entry name" value="4-hydroxy-3-methylbut-2-enyl diphosphate reductase, catalytic domain"/>
    <property type="match status" value="2"/>
</dbReference>
<feature type="binding site" evidence="8">
    <location>
        <position position="187"/>
    </location>
    <ligand>
        <name>[4Fe-4S] cluster</name>
        <dbReference type="ChEBI" id="CHEBI:49883"/>
    </ligand>
</feature>
<feature type="binding site" evidence="8">
    <location>
        <position position="217"/>
    </location>
    <ligand>
        <name>isopentenyl diphosphate</name>
        <dbReference type="ChEBI" id="CHEBI:128769"/>
    </ligand>
</feature>
<feature type="binding site" evidence="8">
    <location>
        <position position="42"/>
    </location>
    <ligand>
        <name>isopentenyl diphosphate</name>
        <dbReference type="ChEBI" id="CHEBI:128769"/>
    </ligand>
</feature>
<feature type="active site" description="Proton donor" evidence="8">
    <location>
        <position position="127"/>
    </location>
</feature>
<feature type="domain" description="S1 motif" evidence="10">
    <location>
        <begin position="473"/>
        <end position="541"/>
    </location>
</feature>
<dbReference type="GO" id="GO:0005840">
    <property type="term" value="C:ribosome"/>
    <property type="evidence" value="ECO:0007669"/>
    <property type="project" value="UniProtKB-KW"/>
</dbReference>
<keyword evidence="6 8" id="KW-0411">Iron-sulfur</keyword>
<evidence type="ECO:0000256" key="9">
    <source>
        <dbReference type="SAM" id="MobiDB-lite"/>
    </source>
</evidence>
<dbReference type="InterPro" id="IPR012340">
    <property type="entry name" value="NA-bd_OB-fold"/>
</dbReference>
<evidence type="ECO:0000256" key="4">
    <source>
        <dbReference type="ARBA" id="ARBA00022980"/>
    </source>
</evidence>
<comment type="similarity">
    <text evidence="8">Belongs to the IspH family.</text>
</comment>
<dbReference type="CDD" id="cd13944">
    <property type="entry name" value="lytB_ispH"/>
    <property type="match status" value="1"/>
</dbReference>
<dbReference type="PANTHER" id="PTHR10724">
    <property type="entry name" value="30S RIBOSOMAL PROTEIN S1"/>
    <property type="match status" value="1"/>
</dbReference>
<evidence type="ECO:0000259" key="10">
    <source>
        <dbReference type="PROSITE" id="PS50126"/>
    </source>
</evidence>
<proteinExistence type="inferred from homology"/>
<feature type="binding site" evidence="8">
    <location>
        <position position="13"/>
    </location>
    <ligand>
        <name>[4Fe-4S] cluster</name>
        <dbReference type="ChEBI" id="CHEBI:49883"/>
    </ligand>
</feature>
<dbReference type="EMBL" id="JADCKA010000002">
    <property type="protein sequence ID" value="MBE5035099.1"/>
    <property type="molecule type" value="Genomic_DNA"/>
</dbReference>
<reference evidence="11 12" key="1">
    <citation type="submission" date="2020-10" db="EMBL/GenBank/DDBJ databases">
        <title>ChiBAC.</title>
        <authorList>
            <person name="Zenner C."/>
            <person name="Hitch T.C.A."/>
            <person name="Clavel T."/>
        </authorList>
    </citation>
    <scope>NUCLEOTIDE SEQUENCE [LARGE SCALE GENOMIC DNA]</scope>
    <source>
        <strain evidence="11 12">DSM 108706</strain>
    </source>
</reference>
<feature type="binding site" evidence="8">
    <location>
        <position position="217"/>
    </location>
    <ligand>
        <name>(2E)-4-hydroxy-3-methylbut-2-enyl diphosphate</name>
        <dbReference type="ChEBI" id="CHEBI:128753"/>
    </ligand>
</feature>
<dbReference type="InterPro" id="IPR003451">
    <property type="entry name" value="LytB/IspH"/>
</dbReference>
<keyword evidence="2 8" id="KW-0004">4Fe-4S</keyword>
<feature type="binding site" evidence="8">
    <location>
        <position position="125"/>
    </location>
    <ligand>
        <name>dimethylallyl diphosphate</name>
        <dbReference type="ChEBI" id="CHEBI:57623"/>
    </ligand>
</feature>
<dbReference type="SMART" id="SM00316">
    <property type="entry name" value="S1"/>
    <property type="match status" value="4"/>
</dbReference>
<feature type="binding site" evidence="8">
    <location>
        <position position="259"/>
    </location>
    <ligand>
        <name>(2E)-4-hydroxy-3-methylbut-2-enyl diphosphate</name>
        <dbReference type="ChEBI" id="CHEBI:128753"/>
    </ligand>
</feature>
<keyword evidence="4 11" id="KW-0689">Ribosomal protein</keyword>
<feature type="compositionally biased region" description="Acidic residues" evidence="9">
    <location>
        <begin position="631"/>
        <end position="650"/>
    </location>
</feature>
<feature type="binding site" evidence="8">
    <location>
        <position position="216"/>
    </location>
    <ligand>
        <name>isopentenyl diphosphate</name>
        <dbReference type="ChEBI" id="CHEBI:128769"/>
    </ligand>
</feature>
<feature type="binding site" evidence="8">
    <location>
        <position position="259"/>
    </location>
    <ligand>
        <name>dimethylallyl diphosphate</name>
        <dbReference type="ChEBI" id="CHEBI:57623"/>
    </ligand>
</feature>
<dbReference type="CDD" id="cd04465">
    <property type="entry name" value="S1_RPS1_repeat_ec2_hs2"/>
    <property type="match status" value="1"/>
</dbReference>
<keyword evidence="12" id="KW-1185">Reference proteome</keyword>
<dbReference type="HAMAP" id="MF_00191">
    <property type="entry name" value="IspH"/>
    <property type="match status" value="1"/>
</dbReference>
<dbReference type="Gene3D" id="3.40.50.11270">
    <property type="match status" value="1"/>
</dbReference>
<dbReference type="CDD" id="cd05687">
    <property type="entry name" value="S1_RPS1_repeat_ec1_hs1"/>
    <property type="match status" value="1"/>
</dbReference>
<dbReference type="Proteomes" id="UP001516588">
    <property type="component" value="Unassembled WGS sequence"/>
</dbReference>
<feature type="binding site" evidence="8">
    <location>
        <position position="125"/>
    </location>
    <ligand>
        <name>(2E)-4-hydroxy-3-methylbut-2-enyl diphosphate</name>
        <dbReference type="ChEBI" id="CHEBI:128753"/>
    </ligand>
</feature>
<feature type="binding site" evidence="8">
    <location>
        <position position="75"/>
    </location>
    <ligand>
        <name>(2E)-4-hydroxy-3-methylbut-2-enyl diphosphate</name>
        <dbReference type="ChEBI" id="CHEBI:128753"/>
    </ligand>
</feature>
<dbReference type="Pfam" id="PF00575">
    <property type="entry name" value="S1"/>
    <property type="match status" value="4"/>
</dbReference>
<dbReference type="InterPro" id="IPR003029">
    <property type="entry name" value="S1_domain"/>
</dbReference>
<dbReference type="PROSITE" id="PS50126">
    <property type="entry name" value="S1"/>
    <property type="match status" value="4"/>
</dbReference>
<feature type="binding site" evidence="8">
    <location>
        <position position="42"/>
    </location>
    <ligand>
        <name>(2E)-4-hydroxy-3-methylbut-2-enyl diphosphate</name>
        <dbReference type="ChEBI" id="CHEBI:128753"/>
    </ligand>
</feature>
<keyword evidence="7" id="KW-0687">Ribonucleoprotein</keyword>
<keyword evidence="3 8" id="KW-0479">Metal-binding</keyword>
<comment type="pathway">
    <text evidence="8">Isoprenoid biosynthesis; dimethylallyl diphosphate biosynthesis; dimethylallyl diphosphate from (2E)-4-hydroxy-3-methylbutenyl diphosphate: step 1/1.</text>
</comment>
<name>A0ABR9QW44_9FIRM</name>
<evidence type="ECO:0000256" key="5">
    <source>
        <dbReference type="ARBA" id="ARBA00023004"/>
    </source>
</evidence>
<feature type="binding site" evidence="8">
    <location>
        <position position="75"/>
    </location>
    <ligand>
        <name>dimethylallyl diphosphate</name>
        <dbReference type="ChEBI" id="CHEBI:57623"/>
    </ligand>
</feature>
<dbReference type="SUPFAM" id="SSF50249">
    <property type="entry name" value="Nucleic acid-binding proteins"/>
    <property type="match status" value="4"/>
</dbReference>
<dbReference type="Gene3D" id="2.40.50.140">
    <property type="entry name" value="Nucleic acid-binding proteins"/>
    <property type="match status" value="4"/>
</dbReference>
<dbReference type="NCBIfam" id="NF005208">
    <property type="entry name" value="PRK06676.1"/>
    <property type="match status" value="1"/>
</dbReference>
<comment type="function">
    <text evidence="8">Catalyzes the conversion of 1-hydroxy-2-methyl-2-(E)-butenyl 4-diphosphate (HMBPP) into a mixture of isopentenyl diphosphate (IPP) and dimethylallyl diphosphate (DMAPP). Acts in the terminal step of the DOXP/MEP pathway for isoprenoid precursor biosynthesis.</text>
</comment>
<keyword evidence="5 8" id="KW-0408">Iron</keyword>
<evidence type="ECO:0000256" key="7">
    <source>
        <dbReference type="ARBA" id="ARBA00023274"/>
    </source>
</evidence>
<dbReference type="CDD" id="cd05688">
    <property type="entry name" value="S1_RPS1_repeat_ec3"/>
    <property type="match status" value="1"/>
</dbReference>
<dbReference type="Pfam" id="PF02401">
    <property type="entry name" value="LYTB"/>
    <property type="match status" value="1"/>
</dbReference>
<feature type="binding site" evidence="8">
    <location>
        <position position="42"/>
    </location>
    <ligand>
        <name>dimethylallyl diphosphate</name>
        <dbReference type="ChEBI" id="CHEBI:57623"/>
    </ligand>
</feature>
<comment type="cofactor">
    <cofactor evidence="8">
        <name>[4Fe-4S] cluster</name>
        <dbReference type="ChEBI" id="CHEBI:49883"/>
    </cofactor>
    <text evidence="8">Binds 1 [4Fe-4S] cluster per subunit.</text>
</comment>
<accession>A0ABR9QW44</accession>
<keyword evidence="8 11" id="KW-0560">Oxidoreductase</keyword>
<dbReference type="RefSeq" id="WP_226384765.1">
    <property type="nucleotide sequence ID" value="NZ_JADCKA010000002.1"/>
</dbReference>
<dbReference type="GO" id="GO:0051745">
    <property type="term" value="F:4-hydroxy-3-methylbut-2-enyl diphosphate reductase activity"/>
    <property type="evidence" value="ECO:0007669"/>
    <property type="project" value="UniProtKB-EC"/>
</dbReference>
<evidence type="ECO:0000313" key="11">
    <source>
        <dbReference type="EMBL" id="MBE5035099.1"/>
    </source>
</evidence>
<feature type="binding site" evidence="8">
    <location>
        <position position="97"/>
    </location>
    <ligand>
        <name>[4Fe-4S] cluster</name>
        <dbReference type="ChEBI" id="CHEBI:49883"/>
    </ligand>
</feature>
<comment type="pathway">
    <text evidence="8">Isoprenoid biosynthesis; isopentenyl diphosphate biosynthesis via DXP pathway; isopentenyl diphosphate from 1-deoxy-D-xylulose 5-phosphate: step 6/6.</text>
</comment>
<comment type="similarity">
    <text evidence="1">Belongs to the bacterial ribosomal protein bS1 family.</text>
</comment>
<evidence type="ECO:0000256" key="1">
    <source>
        <dbReference type="ARBA" id="ARBA00006767"/>
    </source>
</evidence>
<feature type="binding site" evidence="8">
    <location>
        <position position="159"/>
    </location>
    <ligand>
        <name>(2E)-4-hydroxy-3-methylbut-2-enyl diphosphate</name>
        <dbReference type="ChEBI" id="CHEBI:128753"/>
    </ligand>
</feature>
<feature type="domain" description="S1 motif" evidence="10">
    <location>
        <begin position="386"/>
        <end position="452"/>
    </location>
</feature>
<evidence type="ECO:0000256" key="2">
    <source>
        <dbReference type="ARBA" id="ARBA00022485"/>
    </source>
</evidence>
<comment type="caution">
    <text evidence="11">The sequence shown here is derived from an EMBL/GenBank/DDBJ whole genome shotgun (WGS) entry which is preliminary data.</text>
</comment>
<comment type="catalytic activity">
    <reaction evidence="8">
        <text>isopentenyl diphosphate + 2 oxidized [2Fe-2S]-[ferredoxin] + H2O = (2E)-4-hydroxy-3-methylbut-2-enyl diphosphate + 2 reduced [2Fe-2S]-[ferredoxin] + 2 H(+)</text>
        <dbReference type="Rhea" id="RHEA:24488"/>
        <dbReference type="Rhea" id="RHEA-COMP:10000"/>
        <dbReference type="Rhea" id="RHEA-COMP:10001"/>
        <dbReference type="ChEBI" id="CHEBI:15377"/>
        <dbReference type="ChEBI" id="CHEBI:15378"/>
        <dbReference type="ChEBI" id="CHEBI:33737"/>
        <dbReference type="ChEBI" id="CHEBI:33738"/>
        <dbReference type="ChEBI" id="CHEBI:128753"/>
        <dbReference type="ChEBI" id="CHEBI:128769"/>
        <dbReference type="EC" id="1.17.7.4"/>
    </reaction>
</comment>
<dbReference type="InterPro" id="IPR050437">
    <property type="entry name" value="Ribos_protein_bS1-like"/>
</dbReference>
<evidence type="ECO:0000256" key="3">
    <source>
        <dbReference type="ARBA" id="ARBA00022723"/>
    </source>
</evidence>
<feature type="binding site" evidence="8">
    <location>
        <position position="215"/>
    </location>
    <ligand>
        <name>dimethylallyl diphosphate</name>
        <dbReference type="ChEBI" id="CHEBI:57623"/>
    </ligand>
</feature>
<feature type="binding site" evidence="8">
    <location>
        <position position="215"/>
    </location>
    <ligand>
        <name>isopentenyl diphosphate</name>
        <dbReference type="ChEBI" id="CHEBI:128769"/>
    </ligand>
</feature>
<dbReference type="NCBIfam" id="NF000907">
    <property type="entry name" value="PRK00087.1"/>
    <property type="match status" value="1"/>
</dbReference>
<feature type="domain" description="S1 motif" evidence="10">
    <location>
        <begin position="558"/>
        <end position="627"/>
    </location>
</feature>
<feature type="binding site" evidence="8">
    <location>
        <position position="215"/>
    </location>
    <ligand>
        <name>(2E)-4-hydroxy-3-methylbut-2-enyl diphosphate</name>
        <dbReference type="ChEBI" id="CHEBI:128753"/>
    </ligand>
</feature>
<feature type="binding site" evidence="8">
    <location>
        <position position="259"/>
    </location>
    <ligand>
        <name>isopentenyl diphosphate</name>
        <dbReference type="ChEBI" id="CHEBI:128769"/>
    </ligand>
</feature>
<feature type="binding site" evidence="8">
    <location>
        <position position="75"/>
    </location>
    <ligand>
        <name>isopentenyl diphosphate</name>
        <dbReference type="ChEBI" id="CHEBI:128769"/>
    </ligand>
</feature>
<gene>
    <name evidence="8" type="primary">ispH</name>
    <name evidence="11" type="ORF">INF20_02250</name>
</gene>
<dbReference type="InterPro" id="IPR035104">
    <property type="entry name" value="Ribosomal_protein_S1-like"/>
</dbReference>
<feature type="binding site" evidence="8">
    <location>
        <position position="216"/>
    </location>
    <ligand>
        <name>(2E)-4-hydroxy-3-methylbut-2-enyl diphosphate</name>
        <dbReference type="ChEBI" id="CHEBI:128753"/>
    </ligand>
</feature>
<dbReference type="PRINTS" id="PR00681">
    <property type="entry name" value="RIBOSOMALS1"/>
</dbReference>
<dbReference type="NCBIfam" id="TIGR00216">
    <property type="entry name" value="ispH_lytB"/>
    <property type="match status" value="1"/>
</dbReference>
<evidence type="ECO:0000256" key="6">
    <source>
        <dbReference type="ARBA" id="ARBA00023014"/>
    </source>
</evidence>
<feature type="region of interest" description="Disordered" evidence="9">
    <location>
        <begin position="630"/>
        <end position="650"/>
    </location>
</feature>
<protein>
    <recommendedName>
        <fullName evidence="8">4-hydroxy-3-methylbut-2-enyl diphosphate reductase</fullName>
        <shortName evidence="8">HMBPP reductase</shortName>
        <ecNumber evidence="8">1.17.7.4</ecNumber>
    </recommendedName>
</protein>
<dbReference type="PANTHER" id="PTHR10724:SF7">
    <property type="entry name" value="SMALL RIBOSOMAL SUBUNIT PROTEIN BS1C"/>
    <property type="match status" value="1"/>
</dbReference>
<organism evidence="11 12">
    <name type="scientific">Gallibacter intestinalis</name>
    <dbReference type="NCBI Taxonomy" id="2779356"/>
    <lineage>
        <taxon>Bacteria</taxon>
        <taxon>Bacillati</taxon>
        <taxon>Bacillota</taxon>
        <taxon>Clostridia</taxon>
        <taxon>Eubacteriales</taxon>
        <taxon>Eubacteriaceae</taxon>
        <taxon>Gallibacter</taxon>
    </lineage>
</organism>
<sequence length="650" mass="72183">MREIIRAPHSGFCFGVKQAIEKAEREAEASENIIYSFGPLIHNSGVTDELEKKGVHIIESLDGITPGSKVIVRSHGIGKWFYDEADEKGITVIDATCPYVKRIHNLVAEAYKKGKTVVIVGDENHPEVKGINGWCEDSAIILSEPAEIKADDIFIVAQTTIRKDMFDSVVESIRKNNENVSVENTICSATSKRQEGCKQTAENVDVMLVIGDKKSSNTKKLYEIASKYCNNTFFVDDIGNLPLKEVEKYNRIGLAAGASTPENAIKEVTANMSENITREESMLDYMEEIEKSLRLPRSGELVTGKIHQVTDKEIIVNLGCKKDGVIPFNEITIEGDQKLTDLFKEGDEITAKVLKTDDGDGTILLSKKKLEASEHWEEINKAFEDKSLIDVNVVRQVNGGVIATYKEVQGFIPLSQLSDRFVENPAEFVGQTLTVKVSRVDPRRGKAVFSHKARLLEEKQKALEEVWNSINVGDIVEGKVMRFTDYGAFVDIGGVDGLLHISEISWGKLKHPQEALEIGQTINVKILSMNTEKGKVSLGLKQTIPEPWTVIDENYQVGQVVKGKVVQIKEYGCFVELEPGLDGLVHISEVSHKRVTNINDELSVGDIVEAKILDIDKERKRISLSIKETLDEAPEDAQTEATEAEEATEE</sequence>
<comment type="catalytic activity">
    <reaction evidence="8">
        <text>dimethylallyl diphosphate + 2 oxidized [2Fe-2S]-[ferredoxin] + H2O = (2E)-4-hydroxy-3-methylbut-2-enyl diphosphate + 2 reduced [2Fe-2S]-[ferredoxin] + 2 H(+)</text>
        <dbReference type="Rhea" id="RHEA:24825"/>
        <dbReference type="Rhea" id="RHEA-COMP:10000"/>
        <dbReference type="Rhea" id="RHEA-COMP:10001"/>
        <dbReference type="ChEBI" id="CHEBI:15377"/>
        <dbReference type="ChEBI" id="CHEBI:15378"/>
        <dbReference type="ChEBI" id="CHEBI:33737"/>
        <dbReference type="ChEBI" id="CHEBI:33738"/>
        <dbReference type="ChEBI" id="CHEBI:57623"/>
        <dbReference type="ChEBI" id="CHEBI:128753"/>
        <dbReference type="EC" id="1.17.7.4"/>
    </reaction>
</comment>
<evidence type="ECO:0000313" key="12">
    <source>
        <dbReference type="Proteomes" id="UP001516588"/>
    </source>
</evidence>
<dbReference type="EC" id="1.17.7.4" evidence="8"/>
<feature type="binding site" evidence="8">
    <location>
        <position position="217"/>
    </location>
    <ligand>
        <name>dimethylallyl diphosphate</name>
        <dbReference type="ChEBI" id="CHEBI:57623"/>
    </ligand>
</feature>
<feature type="domain" description="S1 motif" evidence="10">
    <location>
        <begin position="299"/>
        <end position="368"/>
    </location>
</feature>
<feature type="binding site" evidence="8">
    <location>
        <position position="216"/>
    </location>
    <ligand>
        <name>dimethylallyl diphosphate</name>
        <dbReference type="ChEBI" id="CHEBI:57623"/>
    </ligand>
</feature>
<evidence type="ECO:0000256" key="8">
    <source>
        <dbReference type="HAMAP-Rule" id="MF_00191"/>
    </source>
</evidence>